<keyword evidence="4" id="KW-1185">Reference proteome</keyword>
<dbReference type="AlphaFoldDB" id="A0A1V2ETQ1"/>
<dbReference type="SUPFAM" id="SSF46894">
    <property type="entry name" value="C-terminal effector domain of the bipartite response regulators"/>
    <property type="match status" value="1"/>
</dbReference>
<organism evidence="3 4">
    <name type="scientific">Sphingomonas jeddahensis</name>
    <dbReference type="NCBI Taxonomy" id="1915074"/>
    <lineage>
        <taxon>Bacteria</taxon>
        <taxon>Pseudomonadati</taxon>
        <taxon>Pseudomonadota</taxon>
        <taxon>Alphaproteobacteria</taxon>
        <taxon>Sphingomonadales</taxon>
        <taxon>Sphingomonadaceae</taxon>
        <taxon>Sphingomonas</taxon>
    </lineage>
</organism>
<keyword evidence="1" id="KW-0812">Transmembrane</keyword>
<sequence length="259" mass="28136">MNVGQLTTGVMVQGYEALTEKEKQTLRLLLVGHDAKSLARHFGLSVHTINERLRDARRKLSVSSSKEAARLLREAEGATPELIGTTPFGDVPPASLAQHLPQPPMVPRSRRLTAWAIGGIAMMSLVAALLALSGPVQAPADPVSATTSTVAETAVTKAARDWLKLVDNAQWRESWAGTSHSFQTLNTVEVWQSTSEKVRAPLGRIVSRTLVSEQDTPAPPNGLKVVRFRTDFANRRGVTETVSLDREGGEWKVVGIYVD</sequence>
<dbReference type="STRING" id="1915074.SPHI_21810"/>
<dbReference type="InterPro" id="IPR025091">
    <property type="entry name" value="DUF4019"/>
</dbReference>
<dbReference type="Gene3D" id="1.10.10.10">
    <property type="entry name" value="Winged helix-like DNA-binding domain superfamily/Winged helix DNA-binding domain"/>
    <property type="match status" value="1"/>
</dbReference>
<dbReference type="EMBL" id="MPSB01000010">
    <property type="protein sequence ID" value="ONF95514.1"/>
    <property type="molecule type" value="Genomic_DNA"/>
</dbReference>
<feature type="transmembrane region" description="Helical" evidence="1">
    <location>
        <begin position="112"/>
        <end position="132"/>
    </location>
</feature>
<keyword evidence="1" id="KW-0472">Membrane</keyword>
<reference evidence="3 4" key="1">
    <citation type="submission" date="2016-11" db="EMBL/GenBank/DDBJ databases">
        <title>Genome sequence of Sphingomonas jeddahensis G39.</title>
        <authorList>
            <person name="Poehlein A."/>
            <person name="Wuebbeler J.H."/>
            <person name="Steinbuechel A."/>
            <person name="Daniel R."/>
        </authorList>
    </citation>
    <scope>NUCLEOTIDE SEQUENCE [LARGE SCALE GENOMIC DNA]</scope>
    <source>
        <strain evidence="3 4">G39</strain>
    </source>
</reference>
<dbReference type="Proteomes" id="UP000188729">
    <property type="component" value="Unassembled WGS sequence"/>
</dbReference>
<dbReference type="InterPro" id="IPR036388">
    <property type="entry name" value="WH-like_DNA-bd_sf"/>
</dbReference>
<evidence type="ECO:0000256" key="1">
    <source>
        <dbReference type="SAM" id="Phobius"/>
    </source>
</evidence>
<dbReference type="Pfam" id="PF00196">
    <property type="entry name" value="GerE"/>
    <property type="match status" value="1"/>
</dbReference>
<dbReference type="InterPro" id="IPR016032">
    <property type="entry name" value="Sig_transdc_resp-reg_C-effctor"/>
</dbReference>
<accession>A0A1V2ETQ1</accession>
<evidence type="ECO:0000259" key="2">
    <source>
        <dbReference type="SMART" id="SM00421"/>
    </source>
</evidence>
<feature type="domain" description="HTH luxR-type" evidence="2">
    <location>
        <begin position="15"/>
        <end position="72"/>
    </location>
</feature>
<keyword evidence="1" id="KW-1133">Transmembrane helix</keyword>
<dbReference type="SMART" id="SM00421">
    <property type="entry name" value="HTH_LUXR"/>
    <property type="match status" value="1"/>
</dbReference>
<proteinExistence type="predicted"/>
<evidence type="ECO:0000313" key="4">
    <source>
        <dbReference type="Proteomes" id="UP000188729"/>
    </source>
</evidence>
<gene>
    <name evidence="3" type="ORF">SPHI_21810</name>
</gene>
<evidence type="ECO:0000313" key="3">
    <source>
        <dbReference type="EMBL" id="ONF95514.1"/>
    </source>
</evidence>
<name>A0A1V2ETQ1_9SPHN</name>
<comment type="caution">
    <text evidence="3">The sequence shown here is derived from an EMBL/GenBank/DDBJ whole genome shotgun (WGS) entry which is preliminary data.</text>
</comment>
<dbReference type="GO" id="GO:0006355">
    <property type="term" value="P:regulation of DNA-templated transcription"/>
    <property type="evidence" value="ECO:0007669"/>
    <property type="project" value="InterPro"/>
</dbReference>
<dbReference type="GO" id="GO:0003677">
    <property type="term" value="F:DNA binding"/>
    <property type="evidence" value="ECO:0007669"/>
    <property type="project" value="InterPro"/>
</dbReference>
<dbReference type="Pfam" id="PF13211">
    <property type="entry name" value="DUF4019"/>
    <property type="match status" value="1"/>
</dbReference>
<protein>
    <submittedName>
        <fullName evidence="3">Bacterial regulatory protein, luxR family</fullName>
    </submittedName>
</protein>
<dbReference type="InterPro" id="IPR000792">
    <property type="entry name" value="Tscrpt_reg_LuxR_C"/>
</dbReference>